<name>A0A0F9DGV5_9ZZZZ</name>
<reference evidence="1" key="1">
    <citation type="journal article" date="2015" name="Nature">
        <title>Complex archaea that bridge the gap between prokaryotes and eukaryotes.</title>
        <authorList>
            <person name="Spang A."/>
            <person name="Saw J.H."/>
            <person name="Jorgensen S.L."/>
            <person name="Zaremba-Niedzwiedzka K."/>
            <person name="Martijn J."/>
            <person name="Lind A.E."/>
            <person name="van Eijk R."/>
            <person name="Schleper C."/>
            <person name="Guy L."/>
            <person name="Ettema T.J."/>
        </authorList>
    </citation>
    <scope>NUCLEOTIDE SEQUENCE</scope>
</reference>
<gene>
    <name evidence="1" type="ORF">LCGC14_2489820</name>
</gene>
<accession>A0A0F9DGV5</accession>
<feature type="non-terminal residue" evidence="1">
    <location>
        <position position="1"/>
    </location>
</feature>
<sequence length="103" mass="11209">PEHIGERTYGTDDYKDTKLFPSFPWDTPQDASYYQSRGLIEQRGSYTGGSIGGAGIMGFFIAQSQFAHGETAPQTMIRDEVNQQIYAGRIEAARAGAANIGNS</sequence>
<comment type="caution">
    <text evidence="1">The sequence shown here is derived from an EMBL/GenBank/DDBJ whole genome shotgun (WGS) entry which is preliminary data.</text>
</comment>
<dbReference type="EMBL" id="LAZR01039435">
    <property type="protein sequence ID" value="KKL17011.1"/>
    <property type="molecule type" value="Genomic_DNA"/>
</dbReference>
<protein>
    <submittedName>
        <fullName evidence="1">Uncharacterized protein</fullName>
    </submittedName>
</protein>
<evidence type="ECO:0000313" key="1">
    <source>
        <dbReference type="EMBL" id="KKL17011.1"/>
    </source>
</evidence>
<proteinExistence type="predicted"/>
<dbReference type="AlphaFoldDB" id="A0A0F9DGV5"/>
<organism evidence="1">
    <name type="scientific">marine sediment metagenome</name>
    <dbReference type="NCBI Taxonomy" id="412755"/>
    <lineage>
        <taxon>unclassified sequences</taxon>
        <taxon>metagenomes</taxon>
        <taxon>ecological metagenomes</taxon>
    </lineage>
</organism>